<dbReference type="AlphaFoldDB" id="B9EBL5"/>
<name>B9EBL5_MACCJ</name>
<dbReference type="HOGENOM" id="CLU_2465347_0_0_9"/>
<accession>B9EBL5</accession>
<organism evidence="1 2">
    <name type="scientific">Macrococcus caseolyticus (strain JCSC5402)</name>
    <name type="common">Macrococcoides caseolyticum</name>
    <dbReference type="NCBI Taxonomy" id="458233"/>
    <lineage>
        <taxon>Bacteria</taxon>
        <taxon>Bacillati</taxon>
        <taxon>Bacillota</taxon>
        <taxon>Bacilli</taxon>
        <taxon>Bacillales</taxon>
        <taxon>Staphylococcaceae</taxon>
        <taxon>Macrococcoides</taxon>
    </lineage>
</organism>
<dbReference type="KEGG" id="mcl:MCCL_0919"/>
<sequence length="88" mass="10575">MEEYYYYVVEIVMSNGAEYSIAVGFSKERPEWECQKLFSDWISNRQFVSVHSGNFDDFNISVRHILSYRFKVERYDYDELGISAYNLE</sequence>
<dbReference type="Proteomes" id="UP000001383">
    <property type="component" value="Chromosome"/>
</dbReference>
<proteinExistence type="predicted"/>
<dbReference type="EMBL" id="AP009484">
    <property type="protein sequence ID" value="BAH17626.1"/>
    <property type="molecule type" value="Genomic_DNA"/>
</dbReference>
<evidence type="ECO:0000313" key="1">
    <source>
        <dbReference type="EMBL" id="BAH17626.1"/>
    </source>
</evidence>
<dbReference type="RefSeq" id="WP_012656826.1">
    <property type="nucleotide sequence ID" value="NC_011999.1"/>
</dbReference>
<evidence type="ECO:0000313" key="2">
    <source>
        <dbReference type="Proteomes" id="UP000001383"/>
    </source>
</evidence>
<protein>
    <submittedName>
        <fullName evidence="1">Uncharacterized protein</fullName>
    </submittedName>
</protein>
<reference evidence="1 2" key="1">
    <citation type="journal article" date="2009" name="J. Bacteriol.">
        <title>Complete genome sequence of Macrococcus caseolyticus strain JCSCS5402, reflecting the ancestral genome of the human-pathogenic staphylococci.</title>
        <authorList>
            <person name="Baba T."/>
            <person name="Kuwahara-Arai K."/>
            <person name="Uchiyama I."/>
            <person name="Takeuchi F."/>
            <person name="Ito T."/>
            <person name="Hiramatsu K."/>
        </authorList>
    </citation>
    <scope>NUCLEOTIDE SEQUENCE [LARGE SCALE GENOMIC DNA]</scope>
    <source>
        <strain evidence="1 2">JCSC5402</strain>
    </source>
</reference>
<gene>
    <name evidence="1" type="ordered locus">MCCL_0919</name>
</gene>